<dbReference type="Pfam" id="PF01590">
    <property type="entry name" value="GAF"/>
    <property type="match status" value="1"/>
</dbReference>
<dbReference type="PANTHER" id="PTHR43102:SF2">
    <property type="entry name" value="GAF DOMAIN-CONTAINING PROTEIN"/>
    <property type="match status" value="1"/>
</dbReference>
<sequence length="321" mass="36599">MNIPALPANETERLKSLYMMDLLDRKDDERLSRLTRVAKATFNVPIALISLLDRDRQWLISPINENLRQTSRNVSFCAHAILLQGILIVKDAQKDQRFANNPYVTGAPFVRFYAGCPVHLPDGSIAGTICIIDTKPREFSSDEINLLLDLGAVVEDEFLIISQAMTDKLTDLPNRRGFYRLADKRFKEMTSAQTPFSLLYFVVDNLQSINDIWGHAEGDNVLRGFARSLGSCAHKEDICGRVDGSAFAVLLQHKNDHDADAFLFKLQTKIDEFNLNAEHKYHINYAYGLLENNAEKYSDIIEMLDDSDTVMYSEHRKKKHR</sequence>
<dbReference type="InterPro" id="IPR000160">
    <property type="entry name" value="GGDEF_dom"/>
</dbReference>
<dbReference type="SMART" id="SM00065">
    <property type="entry name" value="GAF"/>
    <property type="match status" value="1"/>
</dbReference>
<dbReference type="Gene3D" id="3.30.450.40">
    <property type="match status" value="1"/>
</dbReference>
<evidence type="ECO:0000313" key="2">
    <source>
        <dbReference type="EMBL" id="BCU54415.1"/>
    </source>
</evidence>
<feature type="domain" description="GGDEF" evidence="1">
    <location>
        <begin position="194"/>
        <end position="321"/>
    </location>
</feature>
<dbReference type="SMART" id="SM00267">
    <property type="entry name" value="GGDEF"/>
    <property type="match status" value="1"/>
</dbReference>
<dbReference type="InterPro" id="IPR029787">
    <property type="entry name" value="Nucleotide_cyclase"/>
</dbReference>
<dbReference type="SUPFAM" id="SSF55781">
    <property type="entry name" value="GAF domain-like"/>
    <property type="match status" value="1"/>
</dbReference>
<proteinExistence type="predicted"/>
<evidence type="ECO:0000313" key="3">
    <source>
        <dbReference type="Proteomes" id="UP000682928"/>
    </source>
</evidence>
<evidence type="ECO:0000259" key="1">
    <source>
        <dbReference type="PROSITE" id="PS50887"/>
    </source>
</evidence>
<gene>
    <name evidence="2" type="ORF">ENKO_10090</name>
</gene>
<dbReference type="InterPro" id="IPR043128">
    <property type="entry name" value="Rev_trsase/Diguanyl_cyclase"/>
</dbReference>
<reference evidence="2" key="1">
    <citation type="submission" date="2021-04" db="EMBL/GenBank/DDBJ databases">
        <title>Difference and commonality of drug resistance evolution in various bacteria. and drug sensitivity profiles.</title>
        <authorList>
            <person name="Maeda T."/>
            <person name="Shibai A."/>
            <person name="Kawada K."/>
            <person name="Kotani H."/>
            <person name="Tarusawa Y."/>
            <person name="Tanabe K."/>
            <person name="Furusawa C."/>
        </authorList>
    </citation>
    <scope>NUCLEOTIDE SEQUENCE</scope>
    <source>
        <strain evidence="2">JCM 8580</strain>
    </source>
</reference>
<protein>
    <submittedName>
        <fullName evidence="2">GGDEF domain-containing protein</fullName>
    </submittedName>
</protein>
<dbReference type="PANTHER" id="PTHR43102">
    <property type="entry name" value="SLR1143 PROTEIN"/>
    <property type="match status" value="1"/>
</dbReference>
<dbReference type="InterPro" id="IPR029016">
    <property type="entry name" value="GAF-like_dom_sf"/>
</dbReference>
<organism evidence="2 3">
    <name type="scientific">Enterobacter kobei</name>
    <dbReference type="NCBI Taxonomy" id="208224"/>
    <lineage>
        <taxon>Bacteria</taxon>
        <taxon>Pseudomonadati</taxon>
        <taxon>Pseudomonadota</taxon>
        <taxon>Gammaproteobacteria</taxon>
        <taxon>Enterobacterales</taxon>
        <taxon>Enterobacteriaceae</taxon>
        <taxon>Enterobacter</taxon>
        <taxon>Enterobacter cloacae complex</taxon>
    </lineage>
</organism>
<dbReference type="Gene3D" id="3.30.70.270">
    <property type="match status" value="1"/>
</dbReference>
<dbReference type="CDD" id="cd01949">
    <property type="entry name" value="GGDEF"/>
    <property type="match status" value="1"/>
</dbReference>
<dbReference type="EMBL" id="AP024590">
    <property type="protein sequence ID" value="BCU54415.1"/>
    <property type="molecule type" value="Genomic_DNA"/>
</dbReference>
<dbReference type="InterPro" id="IPR003018">
    <property type="entry name" value="GAF"/>
</dbReference>
<dbReference type="SUPFAM" id="SSF55073">
    <property type="entry name" value="Nucleotide cyclase"/>
    <property type="match status" value="1"/>
</dbReference>
<dbReference type="Proteomes" id="UP000682928">
    <property type="component" value="Chromosome"/>
</dbReference>
<dbReference type="AlphaFoldDB" id="A0AA86IPW5"/>
<dbReference type="Pfam" id="PF00990">
    <property type="entry name" value="GGDEF"/>
    <property type="match status" value="1"/>
</dbReference>
<dbReference type="NCBIfam" id="TIGR00254">
    <property type="entry name" value="GGDEF"/>
    <property type="match status" value="1"/>
</dbReference>
<dbReference type="PROSITE" id="PS50887">
    <property type="entry name" value="GGDEF"/>
    <property type="match status" value="1"/>
</dbReference>
<dbReference type="RefSeq" id="WP_088221486.1">
    <property type="nucleotide sequence ID" value="NZ_AP024590.1"/>
</dbReference>
<accession>A0AA86IPW5</accession>
<name>A0AA86IPW5_9ENTR</name>